<evidence type="ECO:0000256" key="1">
    <source>
        <dbReference type="ARBA" id="ARBA00022448"/>
    </source>
</evidence>
<organism evidence="7">
    <name type="scientific">marine metagenome</name>
    <dbReference type="NCBI Taxonomy" id="408172"/>
    <lineage>
        <taxon>unclassified sequences</taxon>
        <taxon>metagenomes</taxon>
        <taxon>ecological metagenomes</taxon>
    </lineage>
</organism>
<evidence type="ECO:0000256" key="5">
    <source>
        <dbReference type="ARBA" id="ARBA00023004"/>
    </source>
</evidence>
<evidence type="ECO:0000313" key="7">
    <source>
        <dbReference type="EMBL" id="SVC18913.1"/>
    </source>
</evidence>
<accession>A0A382K5X0</accession>
<feature type="non-terminal residue" evidence="7">
    <location>
        <position position="167"/>
    </location>
</feature>
<evidence type="ECO:0000256" key="4">
    <source>
        <dbReference type="ARBA" id="ARBA00022982"/>
    </source>
</evidence>
<dbReference type="EMBL" id="UINC01078135">
    <property type="protein sequence ID" value="SVC18913.1"/>
    <property type="molecule type" value="Genomic_DNA"/>
</dbReference>
<dbReference type="GO" id="GO:0009055">
    <property type="term" value="F:electron transfer activity"/>
    <property type="evidence" value="ECO:0007669"/>
    <property type="project" value="InterPro"/>
</dbReference>
<feature type="non-terminal residue" evidence="7">
    <location>
        <position position="1"/>
    </location>
</feature>
<feature type="domain" description="Cytochrome c" evidence="6">
    <location>
        <begin position="120"/>
        <end position="167"/>
    </location>
</feature>
<evidence type="ECO:0000256" key="2">
    <source>
        <dbReference type="ARBA" id="ARBA00022617"/>
    </source>
</evidence>
<protein>
    <recommendedName>
        <fullName evidence="6">Cytochrome c domain-containing protein</fullName>
    </recommendedName>
</protein>
<dbReference type="Gene3D" id="1.10.760.10">
    <property type="entry name" value="Cytochrome c-like domain"/>
    <property type="match status" value="2"/>
</dbReference>
<evidence type="ECO:0000256" key="3">
    <source>
        <dbReference type="ARBA" id="ARBA00022723"/>
    </source>
</evidence>
<dbReference type="AlphaFoldDB" id="A0A382K5X0"/>
<sequence length="167" mass="17954">MVRMLLTCLLLVLGILMPLPVSGQGGNPYDADPAARRAGSALFATRCADCHGADAKGIGAPDLTLLWAAGTDDERVFRTIQRGVPGSNMPSSSAPDKEIWAIVAYLRGISTVSPFENDIGDPEQGRELFLSMCVRCHRVATQGGSMGPDLSRIARIRSRDMLLRSIR</sequence>
<name>A0A382K5X0_9ZZZZ</name>
<keyword evidence="4" id="KW-0249">Electron transport</keyword>
<reference evidence="7" key="1">
    <citation type="submission" date="2018-05" db="EMBL/GenBank/DDBJ databases">
        <authorList>
            <person name="Lanie J.A."/>
            <person name="Ng W.-L."/>
            <person name="Kazmierczak K.M."/>
            <person name="Andrzejewski T.M."/>
            <person name="Davidsen T.M."/>
            <person name="Wayne K.J."/>
            <person name="Tettelin H."/>
            <person name="Glass J.I."/>
            <person name="Rusch D."/>
            <person name="Podicherti R."/>
            <person name="Tsui H.-C.T."/>
            <person name="Winkler M.E."/>
        </authorList>
    </citation>
    <scope>NUCLEOTIDE SEQUENCE</scope>
</reference>
<dbReference type="PROSITE" id="PS51007">
    <property type="entry name" value="CYTC"/>
    <property type="match status" value="2"/>
</dbReference>
<proteinExistence type="predicted"/>
<dbReference type="GO" id="GO:0020037">
    <property type="term" value="F:heme binding"/>
    <property type="evidence" value="ECO:0007669"/>
    <property type="project" value="InterPro"/>
</dbReference>
<dbReference type="InterPro" id="IPR009056">
    <property type="entry name" value="Cyt_c-like_dom"/>
</dbReference>
<dbReference type="SUPFAM" id="SSF46626">
    <property type="entry name" value="Cytochrome c"/>
    <property type="match status" value="2"/>
</dbReference>
<keyword evidence="3" id="KW-0479">Metal-binding</keyword>
<dbReference type="GO" id="GO:0046872">
    <property type="term" value="F:metal ion binding"/>
    <property type="evidence" value="ECO:0007669"/>
    <property type="project" value="UniProtKB-KW"/>
</dbReference>
<keyword evidence="5" id="KW-0408">Iron</keyword>
<dbReference type="PANTHER" id="PTHR37823:SF1">
    <property type="entry name" value="CYTOCHROME C-553-LIKE"/>
    <property type="match status" value="1"/>
</dbReference>
<dbReference type="InterPro" id="IPR051811">
    <property type="entry name" value="Cytochrome_c550/c551-like"/>
</dbReference>
<dbReference type="InterPro" id="IPR036909">
    <property type="entry name" value="Cyt_c-like_dom_sf"/>
</dbReference>
<feature type="domain" description="Cytochrome c" evidence="6">
    <location>
        <begin position="34"/>
        <end position="110"/>
    </location>
</feature>
<gene>
    <name evidence="7" type="ORF">METZ01_LOCUS271767</name>
</gene>
<keyword evidence="1" id="KW-0813">Transport</keyword>
<dbReference type="Pfam" id="PF13442">
    <property type="entry name" value="Cytochrome_CBB3"/>
    <property type="match status" value="1"/>
</dbReference>
<keyword evidence="2" id="KW-0349">Heme</keyword>
<evidence type="ECO:0000259" key="6">
    <source>
        <dbReference type="PROSITE" id="PS51007"/>
    </source>
</evidence>
<dbReference type="PANTHER" id="PTHR37823">
    <property type="entry name" value="CYTOCHROME C-553-LIKE"/>
    <property type="match status" value="1"/>
</dbReference>